<dbReference type="RefSeq" id="WP_049367850.1">
    <property type="nucleotide sequence ID" value="NZ_QEPT01000002.1"/>
</dbReference>
<feature type="compositionally biased region" description="Basic and acidic residues" evidence="1">
    <location>
        <begin position="24"/>
        <end position="44"/>
    </location>
</feature>
<feature type="domain" description="Bacterial EndoU nuclease" evidence="2">
    <location>
        <begin position="3"/>
        <end position="103"/>
    </location>
</feature>
<dbReference type="Proteomes" id="UP000253823">
    <property type="component" value="Unassembled WGS sequence"/>
</dbReference>
<sequence length="109" mass="12523">MEKVIKEYANGVYETKVSIPNPRALKDPNAKPFLEKAGREKDRVSTMFPRSWTQDRLRVELEHAFKNASKVPSTKSKWKGVTKSGVEVRWYVKENGKIDTINPKAPSYN</sequence>
<accession>A0AAQ0GZX5</accession>
<organism evidence="3 4">
    <name type="scientific">Haemophilus parainfluenzae</name>
    <dbReference type="NCBI Taxonomy" id="729"/>
    <lineage>
        <taxon>Bacteria</taxon>
        <taxon>Pseudomonadati</taxon>
        <taxon>Pseudomonadota</taxon>
        <taxon>Gammaproteobacteria</taxon>
        <taxon>Pasteurellales</taxon>
        <taxon>Pasteurellaceae</taxon>
        <taxon>Haemophilus</taxon>
    </lineage>
</organism>
<evidence type="ECO:0000259" key="2">
    <source>
        <dbReference type="Pfam" id="PF14436"/>
    </source>
</evidence>
<reference evidence="3 4" key="1">
    <citation type="submission" date="2018-05" db="EMBL/GenBank/DDBJ databases">
        <title>Draft Genome Sequences for a Diverse set of 7 Haemophilus Species.</title>
        <authorList>
            <person name="Nichols M."/>
            <person name="Topaz N."/>
            <person name="Wang X."/>
            <person name="Wang X."/>
            <person name="Boxrud D."/>
        </authorList>
    </citation>
    <scope>NUCLEOTIDE SEQUENCE [LARGE SCALE GENOMIC DNA]</scope>
    <source>
        <strain evidence="3 4">C2006002596</strain>
    </source>
</reference>
<name>A0AAQ0GZX5_HAEPA</name>
<feature type="region of interest" description="Disordered" evidence="1">
    <location>
        <begin position="24"/>
        <end position="45"/>
    </location>
</feature>
<evidence type="ECO:0000313" key="4">
    <source>
        <dbReference type="Proteomes" id="UP000253823"/>
    </source>
</evidence>
<dbReference type="EMBL" id="QEPT01000002">
    <property type="protein sequence ID" value="RDE84859.1"/>
    <property type="molecule type" value="Genomic_DNA"/>
</dbReference>
<proteinExistence type="predicted"/>
<dbReference type="GO" id="GO:0004519">
    <property type="term" value="F:endonuclease activity"/>
    <property type="evidence" value="ECO:0007669"/>
    <property type="project" value="InterPro"/>
</dbReference>
<evidence type="ECO:0000313" key="3">
    <source>
        <dbReference type="EMBL" id="RDE84859.1"/>
    </source>
</evidence>
<evidence type="ECO:0000256" key="1">
    <source>
        <dbReference type="SAM" id="MobiDB-lite"/>
    </source>
</evidence>
<dbReference type="AlphaFoldDB" id="A0AAQ0GZX5"/>
<dbReference type="Pfam" id="PF14436">
    <property type="entry name" value="EndoU_bacteria"/>
    <property type="match status" value="1"/>
</dbReference>
<dbReference type="InterPro" id="IPR029501">
    <property type="entry name" value="EndoU_bac"/>
</dbReference>
<comment type="caution">
    <text evidence="3">The sequence shown here is derived from an EMBL/GenBank/DDBJ whole genome shotgun (WGS) entry which is preliminary data.</text>
</comment>
<gene>
    <name evidence="3" type="ORF">DPV95_03750</name>
</gene>
<protein>
    <recommendedName>
        <fullName evidence="2">Bacterial EndoU nuclease domain-containing protein</fullName>
    </recommendedName>
</protein>